<dbReference type="KEGG" id="tga:TGAM_1206"/>
<dbReference type="EMBL" id="CP001398">
    <property type="protein sequence ID" value="ACS33708.1"/>
    <property type="molecule type" value="Genomic_DNA"/>
</dbReference>
<feature type="transmembrane region" description="Helical" evidence="1">
    <location>
        <begin position="472"/>
        <end position="495"/>
    </location>
</feature>
<evidence type="ECO:0000256" key="1">
    <source>
        <dbReference type="SAM" id="Phobius"/>
    </source>
</evidence>
<evidence type="ECO:0000313" key="2">
    <source>
        <dbReference type="EMBL" id="ACS33708.1"/>
    </source>
</evidence>
<reference evidence="2 3" key="1">
    <citation type="journal article" date="2007" name="Genome Biol.">
        <title>Genome analysis and genome-wide proteomics of Thermococcus gammatolerans, the most radioresistant organism known amongst the Archaea.</title>
        <authorList>
            <person name="Zivanovic Y."/>
            <person name="Armengaud J."/>
            <person name="Lagorce A."/>
            <person name="Leplat C."/>
            <person name="Guerin P."/>
            <person name="Dutertre M."/>
            <person name="Anthouard V."/>
            <person name="Forterre P."/>
            <person name="Wincker P."/>
            <person name="Confalonieri F."/>
        </authorList>
    </citation>
    <scope>NUCLEOTIDE SEQUENCE [LARGE SCALE GENOMIC DNA]</scope>
    <source>
        <strain evidence="3">DSM 15229 / JCM 11827 / EJ3</strain>
    </source>
</reference>
<feature type="transmembrane region" description="Helical" evidence="1">
    <location>
        <begin position="381"/>
        <end position="402"/>
    </location>
</feature>
<feature type="transmembrane region" description="Helical" evidence="1">
    <location>
        <begin position="333"/>
        <end position="360"/>
    </location>
</feature>
<feature type="transmembrane region" description="Helical" evidence="1">
    <location>
        <begin position="441"/>
        <end position="460"/>
    </location>
</feature>
<dbReference type="RefSeq" id="WP_015858820.1">
    <property type="nucleotide sequence ID" value="NC_012804.1"/>
</dbReference>
<feature type="transmembrane region" description="Helical" evidence="1">
    <location>
        <begin position="408"/>
        <end position="429"/>
    </location>
</feature>
<dbReference type="AlphaFoldDB" id="C5A646"/>
<dbReference type="PaxDb" id="593117-TGAM_1206"/>
<proteinExistence type="predicted"/>
<keyword evidence="1" id="KW-1133">Transmembrane helix</keyword>
<accession>C5A646</accession>
<dbReference type="eggNOG" id="arCOG13043">
    <property type="taxonomic scope" value="Archaea"/>
</dbReference>
<dbReference type="PATRIC" id="fig|593117.10.peg.1205"/>
<dbReference type="OrthoDB" id="100248at2157"/>
<dbReference type="HOGENOM" id="CLU_403166_0_0_2"/>
<dbReference type="Proteomes" id="UP000001488">
    <property type="component" value="Chromosome"/>
</dbReference>
<keyword evidence="1" id="KW-0472">Membrane</keyword>
<feature type="transmembrane region" description="Helical" evidence="1">
    <location>
        <begin position="522"/>
        <end position="542"/>
    </location>
</feature>
<feature type="transmembrane region" description="Helical" evidence="1">
    <location>
        <begin position="15"/>
        <end position="33"/>
    </location>
</feature>
<sequence>MIRHALKILIKKRSLGFLLGMVFIISLIMLNLVSQVGTLVDANLEYGFKEYRPHSVYRVMLDFGRNSTNLTEELRTAIEDLRAGTSNNSTESGVLIAFSWSLLKPVRIDNHTVNVVVYLFETPKDLRAFGFGGNFSSSSIVLLKERLNGNISAGDVISRVFNGSVELRKAYGIFKEYPLLENKEVEYVQVAAPLREWAVNACIRRGNSLLINSSGYVLPVYIAVNFRSIHRDPSVLEKALKKEIPDRIINSTVKFYQEERCRNRPMIVFGDDWAYLNGTWLSITPKELEYKLSQILLENRKKWCMMGKLIGPELEKSDILTIVKNSGSQTLKFFGLFGGLLVVFYLPLFLMLIYSGASMFSDLRKDLEVLSLRGISSKVTLIQKTAVFLLTIGVSLAAYRIFEETTGRGLPVSAELAVVILVLVSVAISDRAASFNLSSKVIASAIAFMGVLIALGYARINETVLLARGYGGLSIFLAMLTALIPLLGLFVGSLFQRMCVWGLSLLERPFDTRYYFRWLKNYGQVITFSAYSLSIALIPRITSIHRVLEEIYRNEYLAVVGYPETVSLDIFGRYLSALGTWFALFGLLSIAVLAALSFRQYLRISLYSGIRGMEKTEVRGSFLKFMTSQLIFVVVLSLLITAFLVAFVDAYIGLVYTRAEITFTGGKFIVESLFRPPHIWGW</sequence>
<organism evidence="2 3">
    <name type="scientific">Thermococcus gammatolerans (strain DSM 15229 / JCM 11827 / EJ3)</name>
    <dbReference type="NCBI Taxonomy" id="593117"/>
    <lineage>
        <taxon>Archaea</taxon>
        <taxon>Methanobacteriati</taxon>
        <taxon>Methanobacteriota</taxon>
        <taxon>Thermococci</taxon>
        <taxon>Thermococcales</taxon>
        <taxon>Thermococcaceae</taxon>
        <taxon>Thermococcus</taxon>
    </lineage>
</organism>
<feature type="transmembrane region" description="Helical" evidence="1">
    <location>
        <begin position="622"/>
        <end position="648"/>
    </location>
</feature>
<feature type="transmembrane region" description="Helical" evidence="1">
    <location>
        <begin position="581"/>
        <end position="602"/>
    </location>
</feature>
<keyword evidence="1" id="KW-0812">Transmembrane</keyword>
<gene>
    <name evidence="2" type="ordered locus">TGAM_1206</name>
</gene>
<dbReference type="GeneID" id="7988593"/>
<evidence type="ECO:0000313" key="3">
    <source>
        <dbReference type="Proteomes" id="UP000001488"/>
    </source>
</evidence>
<dbReference type="STRING" id="593117.TGAM_1206"/>
<name>C5A646_THEGJ</name>
<protein>
    <submittedName>
        <fullName evidence="2">Uncharacterized protein</fullName>
    </submittedName>
</protein>
<keyword evidence="3" id="KW-1185">Reference proteome</keyword>